<keyword evidence="3" id="KW-1185">Reference proteome</keyword>
<dbReference type="EMBL" id="KL662111">
    <property type="protein sequence ID" value="KFM24934.1"/>
    <property type="molecule type" value="Genomic_DNA"/>
</dbReference>
<dbReference type="GeneID" id="23613204"/>
<evidence type="ECO:0000313" key="3">
    <source>
        <dbReference type="Proteomes" id="UP000028924"/>
    </source>
</evidence>
<dbReference type="Proteomes" id="UP000028924">
    <property type="component" value="Unassembled WGS sequence"/>
</dbReference>
<evidence type="ECO:0000313" key="2">
    <source>
        <dbReference type="EMBL" id="KFM24934.1"/>
    </source>
</evidence>
<proteinExistence type="predicted"/>
<evidence type="ECO:0000256" key="1">
    <source>
        <dbReference type="SAM" id="MobiDB-lite"/>
    </source>
</evidence>
<dbReference type="AlphaFoldDB" id="A0A087SGT0"/>
<gene>
    <name evidence="2" type="ORF">F751_1813</name>
</gene>
<protein>
    <submittedName>
        <fullName evidence="2">Uncharacterized protein</fullName>
    </submittedName>
</protein>
<reference evidence="2 3" key="1">
    <citation type="journal article" date="2014" name="BMC Genomics">
        <title>Oil accumulation mechanisms of the oleaginous microalga Chlorella protothecoides revealed through its genome, transcriptomes, and proteomes.</title>
        <authorList>
            <person name="Gao C."/>
            <person name="Wang Y."/>
            <person name="Shen Y."/>
            <person name="Yan D."/>
            <person name="He X."/>
            <person name="Dai J."/>
            <person name="Wu Q."/>
        </authorList>
    </citation>
    <scope>NUCLEOTIDE SEQUENCE [LARGE SCALE GENOMIC DNA]</scope>
    <source>
        <strain evidence="2 3">0710</strain>
    </source>
</reference>
<dbReference type="KEGG" id="apro:F751_1813"/>
<dbReference type="RefSeq" id="XP_011397822.1">
    <property type="nucleotide sequence ID" value="XM_011399520.1"/>
</dbReference>
<name>A0A087SGT0_AUXPR</name>
<feature type="region of interest" description="Disordered" evidence="1">
    <location>
        <begin position="16"/>
        <end position="36"/>
    </location>
</feature>
<accession>A0A087SGT0</accession>
<organism evidence="2 3">
    <name type="scientific">Auxenochlorella protothecoides</name>
    <name type="common">Green microalga</name>
    <name type="synonym">Chlorella protothecoides</name>
    <dbReference type="NCBI Taxonomy" id="3075"/>
    <lineage>
        <taxon>Eukaryota</taxon>
        <taxon>Viridiplantae</taxon>
        <taxon>Chlorophyta</taxon>
        <taxon>core chlorophytes</taxon>
        <taxon>Trebouxiophyceae</taxon>
        <taxon>Chlorellales</taxon>
        <taxon>Chlorellaceae</taxon>
        <taxon>Auxenochlorella</taxon>
    </lineage>
</organism>
<sequence length="70" mass="7315">MSRALGRKPWRANRLRGPWLPGEVTTAGAAGRPQAPWRAAASDFGADAGDMAWGEDLAPGLAVAAWLSSL</sequence>